<dbReference type="OMA" id="ETQENPY"/>
<name>A0A1S4DRA9_TOBAC</name>
<dbReference type="GO" id="GO:0000786">
    <property type="term" value="C:nucleosome"/>
    <property type="evidence" value="ECO:0007669"/>
    <property type="project" value="InterPro"/>
</dbReference>
<feature type="compositionally biased region" description="Basic and acidic residues" evidence="3">
    <location>
        <begin position="132"/>
        <end position="147"/>
    </location>
</feature>
<evidence type="ECO:0000256" key="1">
    <source>
        <dbReference type="ARBA" id="ARBA00002001"/>
    </source>
</evidence>
<dbReference type="STRING" id="4097.A0A1S4DRA9"/>
<reference evidence="5" key="1">
    <citation type="journal article" date="2014" name="Nat. Commun.">
        <title>The tobacco genome sequence and its comparison with those of tomato and potato.</title>
        <authorList>
            <person name="Sierro N."/>
            <person name="Battey J.N."/>
            <person name="Ouadi S."/>
            <person name="Bakaher N."/>
            <person name="Bovet L."/>
            <person name="Willig A."/>
            <person name="Goepfert S."/>
            <person name="Peitsch M.C."/>
            <person name="Ivanov N.V."/>
        </authorList>
    </citation>
    <scope>NUCLEOTIDE SEQUENCE [LARGE SCALE GENOMIC DNA]</scope>
</reference>
<dbReference type="GO" id="GO:0005634">
    <property type="term" value="C:nucleus"/>
    <property type="evidence" value="ECO:0007669"/>
    <property type="project" value="UniProtKB-ARBA"/>
</dbReference>
<dbReference type="InterPro" id="IPR000558">
    <property type="entry name" value="Histone_H2B"/>
</dbReference>
<dbReference type="OrthoDB" id="1913820at2759"/>
<feature type="domain" description="Core Histone H2A/H2B/H3" evidence="4">
    <location>
        <begin position="177"/>
        <end position="242"/>
    </location>
</feature>
<comment type="function">
    <text evidence="1">Core component of nucleosome. Nucleosomes wrap and compact DNA into chromatin, limiting DNA accessibility to the cellular machineries which require DNA as a template. Histones thereby play a central role in transcription regulation, DNA repair, DNA replication and chromosomal stability. DNA accessibility is regulated via a complex set of post-translational modifications of histones, also called histone code, and nucleosome remodeling.</text>
</comment>
<dbReference type="AlphaFoldDB" id="A0A1S4DRA9"/>
<dbReference type="InterPro" id="IPR007125">
    <property type="entry name" value="H2A/H2B/H3"/>
</dbReference>
<dbReference type="GO" id="GO:0030527">
    <property type="term" value="F:structural constituent of chromatin"/>
    <property type="evidence" value="ECO:0007669"/>
    <property type="project" value="InterPro"/>
</dbReference>
<evidence type="ECO:0000313" key="5">
    <source>
        <dbReference type="Proteomes" id="UP000790787"/>
    </source>
</evidence>
<feature type="compositionally biased region" description="Polar residues" evidence="3">
    <location>
        <begin position="46"/>
        <end position="58"/>
    </location>
</feature>
<feature type="compositionally biased region" description="Acidic residues" evidence="3">
    <location>
        <begin position="112"/>
        <end position="125"/>
    </location>
</feature>
<dbReference type="InterPro" id="IPR009072">
    <property type="entry name" value="Histone-fold"/>
</dbReference>
<dbReference type="Proteomes" id="UP000790787">
    <property type="component" value="Chromosome 8"/>
</dbReference>
<dbReference type="SMR" id="A0A1S4DRA9"/>
<dbReference type="SMART" id="SM00427">
    <property type="entry name" value="H2B"/>
    <property type="match status" value="1"/>
</dbReference>
<dbReference type="PRINTS" id="PR00621">
    <property type="entry name" value="HISTONEH2B"/>
</dbReference>
<evidence type="ECO:0000259" key="4">
    <source>
        <dbReference type="Pfam" id="PF00125"/>
    </source>
</evidence>
<accession>A0A1S4DRA9</accession>
<feature type="compositionally biased region" description="Basic and acidic residues" evidence="3">
    <location>
        <begin position="72"/>
        <end position="85"/>
    </location>
</feature>
<proteinExistence type="inferred from homology"/>
<dbReference type="SUPFAM" id="SSF47113">
    <property type="entry name" value="Histone-fold"/>
    <property type="match status" value="1"/>
</dbReference>
<dbReference type="GeneID" id="107832615"/>
<dbReference type="KEGG" id="nta:107832615"/>
<dbReference type="CDD" id="cd22910">
    <property type="entry name" value="HFD_H2B"/>
    <property type="match status" value="1"/>
</dbReference>
<feature type="compositionally biased region" description="Basic and acidic residues" evidence="3">
    <location>
        <begin position="93"/>
        <end position="108"/>
    </location>
</feature>
<evidence type="ECO:0000256" key="3">
    <source>
        <dbReference type="SAM" id="MobiDB-lite"/>
    </source>
</evidence>
<dbReference type="RefSeq" id="XP_016515960.1">
    <property type="nucleotide sequence ID" value="XM_016660474.2"/>
</dbReference>
<comment type="similarity">
    <text evidence="2">Belongs to the histone H2B family.</text>
</comment>
<dbReference type="GO" id="GO:0046982">
    <property type="term" value="F:protein heterodimerization activity"/>
    <property type="evidence" value="ECO:0007669"/>
    <property type="project" value="InterPro"/>
</dbReference>
<dbReference type="PaxDb" id="4097-A0A1S4DRA9"/>
<dbReference type="Pfam" id="PF00125">
    <property type="entry name" value="Histone"/>
    <property type="match status" value="1"/>
</dbReference>
<reference evidence="6" key="2">
    <citation type="submission" date="2025-08" db="UniProtKB">
        <authorList>
            <consortium name="RefSeq"/>
        </authorList>
    </citation>
    <scope>IDENTIFICATION</scope>
    <source>
        <tissue evidence="6">Leaf</tissue>
    </source>
</reference>
<feature type="compositionally biased region" description="Low complexity" evidence="3">
    <location>
        <begin position="31"/>
        <end position="45"/>
    </location>
</feature>
<feature type="region of interest" description="Disordered" evidence="3">
    <location>
        <begin position="31"/>
        <end position="173"/>
    </location>
</feature>
<dbReference type="Gene3D" id="1.10.20.10">
    <property type="entry name" value="Histone, subunit A"/>
    <property type="match status" value="1"/>
</dbReference>
<sequence length="279" mass="30454">MAPKKRGGRPRTTVVTARKVVEETVSVVVTPAADETETDTQTLTQSQPTVDILSSSTKESFDILTPPPSEDPTPKRTISVEDRSTPQRKKKEQQKEQEKQPQELEEQRVQQQDEDETQPASEPDEMPTPPKMQEEKKAQKRKPEAAKKAAQAKGGTEEGGKRKRKRAKVGGGVGPSEGYRRYVFRVMKQVHPDMGISSKAMTILNNLMGDMFERIAGEAATLSKYVGRATLASVDIQDAVKLVLPGELGKHAIAEGTKAVTTYVSNVGGGDKSKSKSKA</sequence>
<protein>
    <submittedName>
        <fullName evidence="6">Histone H2B.2-like</fullName>
    </submittedName>
    <submittedName>
        <fullName evidence="6">Uncharacterized protein LOC107832615</fullName>
    </submittedName>
</protein>
<evidence type="ECO:0000256" key="2">
    <source>
        <dbReference type="ARBA" id="ARBA00006846"/>
    </source>
</evidence>
<evidence type="ECO:0000313" key="6">
    <source>
        <dbReference type="RefSeq" id="XP_016515960.1"/>
    </source>
</evidence>
<dbReference type="RefSeq" id="XP_016515960.1">
    <property type="nucleotide sequence ID" value="XM_016660474.1"/>
</dbReference>
<organism evidence="5 6">
    <name type="scientific">Nicotiana tabacum</name>
    <name type="common">Common tobacco</name>
    <dbReference type="NCBI Taxonomy" id="4097"/>
    <lineage>
        <taxon>Eukaryota</taxon>
        <taxon>Viridiplantae</taxon>
        <taxon>Streptophyta</taxon>
        <taxon>Embryophyta</taxon>
        <taxon>Tracheophyta</taxon>
        <taxon>Spermatophyta</taxon>
        <taxon>Magnoliopsida</taxon>
        <taxon>eudicotyledons</taxon>
        <taxon>Gunneridae</taxon>
        <taxon>Pentapetalae</taxon>
        <taxon>asterids</taxon>
        <taxon>lamiids</taxon>
        <taxon>Solanales</taxon>
        <taxon>Solanaceae</taxon>
        <taxon>Nicotianoideae</taxon>
        <taxon>Nicotianeae</taxon>
        <taxon>Nicotiana</taxon>
    </lineage>
</organism>
<keyword evidence="5" id="KW-1185">Reference proteome</keyword>
<gene>
    <name evidence="6" type="primary">LOC107832615</name>
</gene>
<dbReference type="PANTHER" id="PTHR23428">
    <property type="entry name" value="HISTONE H2B"/>
    <property type="match status" value="1"/>
</dbReference>
<dbReference type="FunFam" id="1.10.20.10:FF:000043">
    <property type="entry name" value="Histone H2B"/>
    <property type="match status" value="1"/>
</dbReference>
<dbReference type="GO" id="GO:0003677">
    <property type="term" value="F:DNA binding"/>
    <property type="evidence" value="ECO:0007669"/>
    <property type="project" value="InterPro"/>
</dbReference>